<dbReference type="GO" id="GO:0005886">
    <property type="term" value="C:plasma membrane"/>
    <property type="evidence" value="ECO:0007669"/>
    <property type="project" value="UniProtKB-SubCell"/>
</dbReference>
<dbReference type="RefSeq" id="WP_120712863.1">
    <property type="nucleotide sequence ID" value="NZ_CANMKH010000004.1"/>
</dbReference>
<evidence type="ECO:0000259" key="10">
    <source>
        <dbReference type="Pfam" id="PF04290"/>
    </source>
</evidence>
<dbReference type="InterPro" id="IPR007387">
    <property type="entry name" value="TRAP_DctQ"/>
</dbReference>
<keyword evidence="6 9" id="KW-1133">Transmembrane helix</keyword>
<comment type="caution">
    <text evidence="11">The sequence shown here is derived from an EMBL/GenBank/DDBJ whole genome shotgun (WGS) entry which is preliminary data.</text>
</comment>
<evidence type="ECO:0000256" key="4">
    <source>
        <dbReference type="ARBA" id="ARBA00022519"/>
    </source>
</evidence>
<dbReference type="PANTHER" id="PTHR35011">
    <property type="entry name" value="2,3-DIKETO-L-GULONATE TRAP TRANSPORTER SMALL PERMEASE PROTEIN YIAM"/>
    <property type="match status" value="1"/>
</dbReference>
<evidence type="ECO:0000256" key="9">
    <source>
        <dbReference type="SAM" id="Phobius"/>
    </source>
</evidence>
<comment type="subcellular location">
    <subcellularLocation>
        <location evidence="1">Cell inner membrane</location>
        <topology evidence="1">Multi-pass membrane protein</topology>
    </subcellularLocation>
</comment>
<organism evidence="11 12">
    <name type="scientific">Ulvibacterium marinum</name>
    <dbReference type="NCBI Taxonomy" id="2419782"/>
    <lineage>
        <taxon>Bacteria</taxon>
        <taxon>Pseudomonadati</taxon>
        <taxon>Bacteroidota</taxon>
        <taxon>Flavobacteriia</taxon>
        <taxon>Flavobacteriales</taxon>
        <taxon>Flavobacteriaceae</taxon>
        <taxon>Ulvibacterium</taxon>
    </lineage>
</organism>
<proteinExistence type="inferred from homology"/>
<dbReference type="Pfam" id="PF04290">
    <property type="entry name" value="DctQ"/>
    <property type="match status" value="1"/>
</dbReference>
<reference evidence="11 12" key="1">
    <citation type="submission" date="2018-10" db="EMBL/GenBank/DDBJ databases">
        <title>Ulvibacterium marinum gen. nov., sp. nov., a novel marine bacterium of the family Flavobacteriaceae, isolated from a culture of the green alga Ulva prolifera.</title>
        <authorList>
            <person name="Zhang Z."/>
        </authorList>
    </citation>
    <scope>NUCLEOTIDE SEQUENCE [LARGE SCALE GENOMIC DNA]</scope>
    <source>
        <strain evidence="11 12">CCMM003</strain>
    </source>
</reference>
<keyword evidence="7 9" id="KW-0472">Membrane</keyword>
<feature type="domain" description="Tripartite ATP-independent periplasmic transporters DctQ component" evidence="10">
    <location>
        <begin position="23"/>
        <end position="152"/>
    </location>
</feature>
<keyword evidence="5 9" id="KW-0812">Transmembrane</keyword>
<evidence type="ECO:0000256" key="3">
    <source>
        <dbReference type="ARBA" id="ARBA00022475"/>
    </source>
</evidence>
<sequence>MRKTRKYVATLLKYGTLISSLGLIVSTVIQIYARFYMESAPSWTEESARFFFIYAMAFASGLAMKDGFYVHFDVFFNRLGKKVQRWITHLISLLTIVLFMVLMLYGIQFVIQGLPERSPSLEVPMSIAFASMILMGLSVSFFALLDFLKTLKK</sequence>
<evidence type="ECO:0000256" key="5">
    <source>
        <dbReference type="ARBA" id="ARBA00022692"/>
    </source>
</evidence>
<dbReference type="AlphaFoldDB" id="A0A3B0C369"/>
<evidence type="ECO:0000256" key="8">
    <source>
        <dbReference type="ARBA" id="ARBA00038436"/>
    </source>
</evidence>
<dbReference type="EMBL" id="RBCJ01000003">
    <property type="protein sequence ID" value="RKN80052.1"/>
    <property type="molecule type" value="Genomic_DNA"/>
</dbReference>
<protein>
    <submittedName>
        <fullName evidence="11">TRAP transporter small permease subunit</fullName>
    </submittedName>
</protein>
<keyword evidence="3" id="KW-1003">Cell membrane</keyword>
<gene>
    <name evidence="11" type="ORF">D7Z94_17570</name>
</gene>
<evidence type="ECO:0000256" key="2">
    <source>
        <dbReference type="ARBA" id="ARBA00022448"/>
    </source>
</evidence>
<dbReference type="OrthoDB" id="9815614at2"/>
<evidence type="ECO:0000313" key="12">
    <source>
        <dbReference type="Proteomes" id="UP000276603"/>
    </source>
</evidence>
<evidence type="ECO:0000256" key="7">
    <source>
        <dbReference type="ARBA" id="ARBA00023136"/>
    </source>
</evidence>
<dbReference type="Proteomes" id="UP000276603">
    <property type="component" value="Unassembled WGS sequence"/>
</dbReference>
<keyword evidence="4" id="KW-0997">Cell inner membrane</keyword>
<comment type="similarity">
    <text evidence="8">Belongs to the TRAP transporter small permease family.</text>
</comment>
<feature type="transmembrane region" description="Helical" evidence="9">
    <location>
        <begin position="12"/>
        <end position="35"/>
    </location>
</feature>
<dbReference type="InterPro" id="IPR055348">
    <property type="entry name" value="DctQ"/>
</dbReference>
<feature type="transmembrane region" description="Helical" evidence="9">
    <location>
        <begin position="86"/>
        <end position="107"/>
    </location>
</feature>
<keyword evidence="12" id="KW-1185">Reference proteome</keyword>
<name>A0A3B0C369_9FLAO</name>
<evidence type="ECO:0000313" key="11">
    <source>
        <dbReference type="EMBL" id="RKN80052.1"/>
    </source>
</evidence>
<evidence type="ECO:0000256" key="1">
    <source>
        <dbReference type="ARBA" id="ARBA00004429"/>
    </source>
</evidence>
<accession>A0A3B0C369</accession>
<feature type="transmembrane region" description="Helical" evidence="9">
    <location>
        <begin position="47"/>
        <end position="65"/>
    </location>
</feature>
<keyword evidence="2" id="KW-0813">Transport</keyword>
<evidence type="ECO:0000256" key="6">
    <source>
        <dbReference type="ARBA" id="ARBA00022989"/>
    </source>
</evidence>
<feature type="transmembrane region" description="Helical" evidence="9">
    <location>
        <begin position="127"/>
        <end position="148"/>
    </location>
</feature>